<accession>A0A1W0X3W9</accession>
<organism evidence="9 10">
    <name type="scientific">Hypsibius exemplaris</name>
    <name type="common">Freshwater tardigrade</name>
    <dbReference type="NCBI Taxonomy" id="2072580"/>
    <lineage>
        <taxon>Eukaryota</taxon>
        <taxon>Metazoa</taxon>
        <taxon>Ecdysozoa</taxon>
        <taxon>Tardigrada</taxon>
        <taxon>Eutardigrada</taxon>
        <taxon>Parachela</taxon>
        <taxon>Hypsibioidea</taxon>
        <taxon>Hypsibiidae</taxon>
        <taxon>Hypsibius</taxon>
    </lineage>
</organism>
<dbReference type="GO" id="GO:0016020">
    <property type="term" value="C:membrane"/>
    <property type="evidence" value="ECO:0007669"/>
    <property type="project" value="UniProtKB-SubCell"/>
</dbReference>
<dbReference type="Gene3D" id="1.20.1250.20">
    <property type="entry name" value="MFS general substrate transporter like domains"/>
    <property type="match status" value="2"/>
</dbReference>
<feature type="transmembrane region" description="Helical" evidence="8">
    <location>
        <begin position="56"/>
        <end position="77"/>
    </location>
</feature>
<dbReference type="OrthoDB" id="5086884at2759"/>
<dbReference type="Proteomes" id="UP000192578">
    <property type="component" value="Unassembled WGS sequence"/>
</dbReference>
<evidence type="ECO:0000256" key="8">
    <source>
        <dbReference type="SAM" id="Phobius"/>
    </source>
</evidence>
<keyword evidence="10" id="KW-1185">Reference proteome</keyword>
<gene>
    <name evidence="9" type="ORF">BV898_04035</name>
</gene>
<keyword evidence="5" id="KW-0532">Neurotransmitter transport</keyword>
<dbReference type="AlphaFoldDB" id="A0A1W0X3W9"/>
<dbReference type="InterPro" id="IPR011701">
    <property type="entry name" value="MFS"/>
</dbReference>
<keyword evidence="4 8" id="KW-0812">Transmembrane</keyword>
<dbReference type="SUPFAM" id="SSF103473">
    <property type="entry name" value="MFS general substrate transporter"/>
    <property type="match status" value="1"/>
</dbReference>
<reference evidence="10" key="1">
    <citation type="submission" date="2017-01" db="EMBL/GenBank/DDBJ databases">
        <title>Comparative genomics of anhydrobiosis in the tardigrade Hypsibius dujardini.</title>
        <authorList>
            <person name="Yoshida Y."/>
            <person name="Koutsovoulos G."/>
            <person name="Laetsch D."/>
            <person name="Stevens L."/>
            <person name="Kumar S."/>
            <person name="Horikawa D."/>
            <person name="Ishino K."/>
            <person name="Komine S."/>
            <person name="Tomita M."/>
            <person name="Blaxter M."/>
            <person name="Arakawa K."/>
        </authorList>
    </citation>
    <scope>NUCLEOTIDE SEQUENCE [LARGE SCALE GENOMIC DNA]</scope>
    <source>
        <strain evidence="10">Z151</strain>
    </source>
</reference>
<feature type="transmembrane region" description="Helical" evidence="8">
    <location>
        <begin position="216"/>
        <end position="237"/>
    </location>
</feature>
<protein>
    <submittedName>
        <fullName evidence="9">MFS-type transporter SLC18B1</fullName>
    </submittedName>
</protein>
<dbReference type="GO" id="GO:0022857">
    <property type="term" value="F:transmembrane transporter activity"/>
    <property type="evidence" value="ECO:0007669"/>
    <property type="project" value="InterPro"/>
</dbReference>
<feature type="transmembrane region" description="Helical" evidence="8">
    <location>
        <begin position="355"/>
        <end position="376"/>
    </location>
</feature>
<feature type="transmembrane region" description="Helical" evidence="8">
    <location>
        <begin position="258"/>
        <end position="278"/>
    </location>
</feature>
<feature type="transmembrane region" description="Helical" evidence="8">
    <location>
        <begin position="325"/>
        <end position="343"/>
    </location>
</feature>
<dbReference type="PRINTS" id="PR01035">
    <property type="entry name" value="TCRTETA"/>
</dbReference>
<evidence type="ECO:0000256" key="5">
    <source>
        <dbReference type="ARBA" id="ARBA00022775"/>
    </source>
</evidence>
<dbReference type="InterPro" id="IPR001958">
    <property type="entry name" value="Tet-R_TetA/multi-R_MdtG-like"/>
</dbReference>
<evidence type="ECO:0000256" key="7">
    <source>
        <dbReference type="ARBA" id="ARBA00023136"/>
    </source>
</evidence>
<feature type="transmembrane region" description="Helical" evidence="8">
    <location>
        <begin position="187"/>
        <end position="210"/>
    </location>
</feature>
<evidence type="ECO:0000313" key="10">
    <source>
        <dbReference type="Proteomes" id="UP000192578"/>
    </source>
</evidence>
<comment type="caution">
    <text evidence="9">The sequence shown here is derived from an EMBL/GenBank/DDBJ whole genome shotgun (WGS) entry which is preliminary data.</text>
</comment>
<feature type="transmembrane region" description="Helical" evidence="8">
    <location>
        <begin position="128"/>
        <end position="156"/>
    </location>
</feature>
<feature type="transmembrane region" description="Helical" evidence="8">
    <location>
        <begin position="298"/>
        <end position="318"/>
    </location>
</feature>
<evidence type="ECO:0000256" key="3">
    <source>
        <dbReference type="ARBA" id="ARBA00022448"/>
    </source>
</evidence>
<feature type="transmembrane region" description="Helical" evidence="8">
    <location>
        <begin position="397"/>
        <end position="424"/>
    </location>
</feature>
<dbReference type="InterPro" id="IPR050930">
    <property type="entry name" value="MFS_Vesicular_Transporter"/>
</dbReference>
<dbReference type="PANTHER" id="PTHR23506">
    <property type="entry name" value="GH10249P"/>
    <property type="match status" value="1"/>
</dbReference>
<comment type="similarity">
    <text evidence="2">Belongs to the major facilitator superfamily. Vesicular transporter family.</text>
</comment>
<comment type="subcellular location">
    <subcellularLocation>
        <location evidence="1">Membrane</location>
        <topology evidence="1">Multi-pass membrane protein</topology>
    </subcellularLocation>
</comment>
<proteinExistence type="inferred from homology"/>
<evidence type="ECO:0000256" key="6">
    <source>
        <dbReference type="ARBA" id="ARBA00022989"/>
    </source>
</evidence>
<keyword evidence="6 8" id="KW-1133">Transmembrane helix</keyword>
<keyword evidence="3" id="KW-0813">Transport</keyword>
<feature type="transmembrane region" description="Helical" evidence="8">
    <location>
        <begin position="162"/>
        <end position="180"/>
    </location>
</feature>
<feature type="transmembrane region" description="Helical" evidence="8">
    <location>
        <begin position="89"/>
        <end position="107"/>
    </location>
</feature>
<dbReference type="PANTHER" id="PTHR23506:SF28">
    <property type="entry name" value="MFS-TYPE TRANSPORTER SLC18B1-LIKE PROTEIN"/>
    <property type="match status" value="1"/>
</dbReference>
<keyword evidence="7 8" id="KW-0472">Membrane</keyword>
<evidence type="ECO:0000256" key="4">
    <source>
        <dbReference type="ARBA" id="ARBA00022692"/>
    </source>
</evidence>
<dbReference type="EMBL" id="MTYJ01000019">
    <property type="protein sequence ID" value="OQV22186.1"/>
    <property type="molecule type" value="Genomic_DNA"/>
</dbReference>
<evidence type="ECO:0000313" key="9">
    <source>
        <dbReference type="EMBL" id="OQV22186.1"/>
    </source>
</evidence>
<dbReference type="Pfam" id="PF07690">
    <property type="entry name" value="MFS_1"/>
    <property type="match status" value="1"/>
</dbReference>
<evidence type="ECO:0000256" key="2">
    <source>
        <dbReference type="ARBA" id="ARBA00006829"/>
    </source>
</evidence>
<dbReference type="InterPro" id="IPR036259">
    <property type="entry name" value="MFS_trans_sf"/>
</dbReference>
<name>A0A1W0X3W9_HYPEX</name>
<sequence>MATAAVTGYRDVSESAASIQGEVEDPQFTLSGREVAGKEVPAQETVSQSITTRQKLILAACSCSSCFMHMGVSTIPLLLPPEIIRKGIPYEYCGMIFSLFATAIVIFEPLQAKLLPMIGTKRAFCFSALLGGFCYISFGMLTFAYSTAGFAAPAMIIRFVEGFYYAVLITSSNVIVCLEFPDHASLAFGILEGFVGAGFTLGPLVGGSLFAAGGFIAPFLFIGLALLATSLFGYFVLDQVTGLNLQSRPREKKRLIRDPIFIALGMLTFTMGIVWGIFETSLEPYLATYDQGPIVEGVVFAIAYLAYAGMSPVWGYVFRRVHIDYRWVLVGPVCVGVIWMILGPIPMLSFIGTDVLWLDVVCLFLLNVSIAFVFVFSYDTMLKRAVMHGLEENVATYALIVAAFFSSIYIGEIIGPVIGGYVYAKLSFQYVALVASSAAPTEWPYCRHDYADQLESPRTAI</sequence>
<evidence type="ECO:0000256" key="1">
    <source>
        <dbReference type="ARBA" id="ARBA00004141"/>
    </source>
</evidence>